<feature type="transmembrane region" description="Helical" evidence="1">
    <location>
        <begin position="248"/>
        <end position="270"/>
    </location>
</feature>
<proteinExistence type="predicted"/>
<evidence type="ECO:0000313" key="3">
    <source>
        <dbReference type="Proteomes" id="UP000605986"/>
    </source>
</evidence>
<keyword evidence="1" id="KW-0812">Transmembrane</keyword>
<protein>
    <submittedName>
        <fullName evidence="2">Uncharacterized protein</fullName>
    </submittedName>
</protein>
<organism evidence="2 3">
    <name type="scientific">Fusarium austroafricanum</name>
    <dbReference type="NCBI Taxonomy" id="2364996"/>
    <lineage>
        <taxon>Eukaryota</taxon>
        <taxon>Fungi</taxon>
        <taxon>Dikarya</taxon>
        <taxon>Ascomycota</taxon>
        <taxon>Pezizomycotina</taxon>
        <taxon>Sordariomycetes</taxon>
        <taxon>Hypocreomycetidae</taxon>
        <taxon>Hypocreales</taxon>
        <taxon>Nectriaceae</taxon>
        <taxon>Fusarium</taxon>
        <taxon>Fusarium concolor species complex</taxon>
    </lineage>
</organism>
<sequence length="286" mass="31432">MSVPEYQYGKAKAPLHYGDSDLTACVLDMASASKWLFRMFWHIFVDLNIRDTQGRSRDEFEISTTIYKTGSINLPAMASQNRSGHISGSTPCVAVGMCHRALVLLAETAKCIEQSARKSSQPRAGEPRTDLIAGEKTSTQYKAQLQTAFSTQSKSTVRYLHGCYGTRADRVLGMRSMADIVSVMVVLSCMEPSVTEDMVRSNSLQDWSFDAIVNFERRASESLRRQVSESARGWAVEEQAISVSCLRYSITAMSGCAVLVIGGLMAGFLVGSRIDGVDPFNLTMFA</sequence>
<dbReference type="Proteomes" id="UP000605986">
    <property type="component" value="Unassembled WGS sequence"/>
</dbReference>
<evidence type="ECO:0000313" key="2">
    <source>
        <dbReference type="EMBL" id="KAF4450422.1"/>
    </source>
</evidence>
<accession>A0A8H4P714</accession>
<comment type="caution">
    <text evidence="2">The sequence shown here is derived from an EMBL/GenBank/DDBJ whole genome shotgun (WGS) entry which is preliminary data.</text>
</comment>
<keyword evidence="1" id="KW-0472">Membrane</keyword>
<evidence type="ECO:0000256" key="1">
    <source>
        <dbReference type="SAM" id="Phobius"/>
    </source>
</evidence>
<keyword evidence="3" id="KW-1185">Reference proteome</keyword>
<gene>
    <name evidence="2" type="ORF">F53441_6421</name>
</gene>
<dbReference type="AlphaFoldDB" id="A0A8H4P714"/>
<dbReference type="EMBL" id="JAADJG010000250">
    <property type="protein sequence ID" value="KAF4450422.1"/>
    <property type="molecule type" value="Genomic_DNA"/>
</dbReference>
<name>A0A8H4P714_9HYPO</name>
<dbReference type="OrthoDB" id="5419219at2759"/>
<reference evidence="2" key="1">
    <citation type="submission" date="2020-01" db="EMBL/GenBank/DDBJ databases">
        <title>Identification and distribution of gene clusters putatively required for synthesis of sphingolipid metabolism inhibitors in phylogenetically diverse species of the filamentous fungus Fusarium.</title>
        <authorList>
            <person name="Kim H.-S."/>
            <person name="Busman M."/>
            <person name="Brown D.W."/>
            <person name="Divon H."/>
            <person name="Uhlig S."/>
            <person name="Proctor R.H."/>
        </authorList>
    </citation>
    <scope>NUCLEOTIDE SEQUENCE</scope>
    <source>
        <strain evidence="2">NRRL 53441</strain>
    </source>
</reference>
<keyword evidence="1" id="KW-1133">Transmembrane helix</keyword>